<organism evidence="1 2">
    <name type="scientific">Candidatus Methylospira mobilis</name>
    <dbReference type="NCBI Taxonomy" id="1808979"/>
    <lineage>
        <taxon>Bacteria</taxon>
        <taxon>Pseudomonadati</taxon>
        <taxon>Pseudomonadota</taxon>
        <taxon>Gammaproteobacteria</taxon>
        <taxon>Methylococcales</taxon>
        <taxon>Methylococcaceae</taxon>
        <taxon>Candidatus Methylospira</taxon>
    </lineage>
</organism>
<evidence type="ECO:0008006" key="3">
    <source>
        <dbReference type="Google" id="ProtNLM"/>
    </source>
</evidence>
<dbReference type="InParanoid" id="A0A5Q0BLM3"/>
<keyword evidence="2" id="KW-1185">Reference proteome</keyword>
<dbReference type="Proteomes" id="UP000325755">
    <property type="component" value="Chromosome"/>
</dbReference>
<dbReference type="OrthoDB" id="5562290at2"/>
<name>A0A5Q0BLM3_9GAMM</name>
<reference evidence="1 2" key="1">
    <citation type="submission" date="2019-09" db="EMBL/GenBank/DDBJ databases">
        <title>Ecophysiology of the spiral-shaped methanotroph Methylospira mobilis as revealed by the complete genome sequence.</title>
        <authorList>
            <person name="Oshkin I.Y."/>
            <person name="Dedysh S.N."/>
            <person name="Miroshnikov K."/>
            <person name="Danilova O.V."/>
            <person name="Hakobyan A."/>
            <person name="Liesack W."/>
        </authorList>
    </citation>
    <scope>NUCLEOTIDE SEQUENCE [LARGE SCALE GENOMIC DNA]</scope>
    <source>
        <strain evidence="1 2">Shm1</strain>
    </source>
</reference>
<dbReference type="EMBL" id="CP044205">
    <property type="protein sequence ID" value="QFY43018.1"/>
    <property type="molecule type" value="Genomic_DNA"/>
</dbReference>
<dbReference type="RefSeq" id="WP_153249002.1">
    <property type="nucleotide sequence ID" value="NZ_CP044205.1"/>
</dbReference>
<gene>
    <name evidence="1" type="ORF">F6R98_10655</name>
</gene>
<protein>
    <recommendedName>
        <fullName evidence="3">Phage portal protein</fullName>
    </recommendedName>
</protein>
<evidence type="ECO:0000313" key="1">
    <source>
        <dbReference type="EMBL" id="QFY43018.1"/>
    </source>
</evidence>
<dbReference type="KEGG" id="mmob:F6R98_10655"/>
<accession>A0A5Q0BLM3</accession>
<sequence length="510" mass="56182">MAENLKTKLMSFGMSARRFAASFLSPAKEITQADTWMYGAGATTVASLLTSGKRQARTRQVIYQKWSEMEGDPLVSSALKLQVTSALGGHETSGNTVFIEKNPKIGADQRKGKIVEEISKDLTPLLNRIAFTMAYTGAAFGDAYARIYTNSSGVVDIYTDEMVRPPLVQPFERASRTVGFAVYVGERNFERLDISQLARLKMPRTQWVPQYGVVEKSLRLALTEDDVDNLPVMPSMVGGSMLYNAEPSYDNLIASLLGLVGQRWIDSIDEQILMPNLESMTRAQQERFVSSLKSMLQASKERAERAVRDGMPIMERIRHIIPVFNEKQMTSLAPANGGGTNRTASISVDDVLLHAKMMAGALGTDLAMLGFADQLSGGLGEGGFFRVSAQAAENARTMRNALAELYNGIIDIHTLKRYGMVFGEHERPWTINFYGSISALAAEQQKTRSDAMNAGMMLVQTMQGFKDMGADQEMMEAFLSKTLLVDEDLAKQYSAIVKAPNANEPPNNQE</sequence>
<dbReference type="AlphaFoldDB" id="A0A5Q0BLM3"/>
<evidence type="ECO:0000313" key="2">
    <source>
        <dbReference type="Proteomes" id="UP000325755"/>
    </source>
</evidence>
<proteinExistence type="predicted"/>